<feature type="region of interest" description="Disordered" evidence="1">
    <location>
        <begin position="366"/>
        <end position="390"/>
    </location>
</feature>
<organism evidence="2 3">
    <name type="scientific">Hydnum rufescens UP504</name>
    <dbReference type="NCBI Taxonomy" id="1448309"/>
    <lineage>
        <taxon>Eukaryota</taxon>
        <taxon>Fungi</taxon>
        <taxon>Dikarya</taxon>
        <taxon>Basidiomycota</taxon>
        <taxon>Agaricomycotina</taxon>
        <taxon>Agaricomycetes</taxon>
        <taxon>Cantharellales</taxon>
        <taxon>Hydnaceae</taxon>
        <taxon>Hydnum</taxon>
    </lineage>
</organism>
<feature type="compositionally biased region" description="Basic residues" evidence="1">
    <location>
        <begin position="379"/>
        <end position="388"/>
    </location>
</feature>
<dbReference type="EMBL" id="MU129040">
    <property type="protein sequence ID" value="KAF9509224.1"/>
    <property type="molecule type" value="Genomic_DNA"/>
</dbReference>
<evidence type="ECO:0000256" key="1">
    <source>
        <dbReference type="SAM" id="MobiDB-lite"/>
    </source>
</evidence>
<keyword evidence="3" id="KW-1185">Reference proteome</keyword>
<proteinExistence type="predicted"/>
<evidence type="ECO:0000313" key="2">
    <source>
        <dbReference type="EMBL" id="KAF9509224.1"/>
    </source>
</evidence>
<dbReference type="Proteomes" id="UP000886523">
    <property type="component" value="Unassembled WGS sequence"/>
</dbReference>
<evidence type="ECO:0000313" key="3">
    <source>
        <dbReference type="Proteomes" id="UP000886523"/>
    </source>
</evidence>
<protein>
    <submittedName>
        <fullName evidence="2">Uncharacterized protein</fullName>
    </submittedName>
</protein>
<name>A0A9P6ANP8_9AGAM</name>
<reference evidence="2" key="1">
    <citation type="journal article" date="2020" name="Nat. Commun.">
        <title>Large-scale genome sequencing of mycorrhizal fungi provides insights into the early evolution of symbiotic traits.</title>
        <authorList>
            <person name="Miyauchi S."/>
            <person name="Kiss E."/>
            <person name="Kuo A."/>
            <person name="Drula E."/>
            <person name="Kohler A."/>
            <person name="Sanchez-Garcia M."/>
            <person name="Morin E."/>
            <person name="Andreopoulos B."/>
            <person name="Barry K.W."/>
            <person name="Bonito G."/>
            <person name="Buee M."/>
            <person name="Carver A."/>
            <person name="Chen C."/>
            <person name="Cichocki N."/>
            <person name="Clum A."/>
            <person name="Culley D."/>
            <person name="Crous P.W."/>
            <person name="Fauchery L."/>
            <person name="Girlanda M."/>
            <person name="Hayes R.D."/>
            <person name="Keri Z."/>
            <person name="LaButti K."/>
            <person name="Lipzen A."/>
            <person name="Lombard V."/>
            <person name="Magnuson J."/>
            <person name="Maillard F."/>
            <person name="Murat C."/>
            <person name="Nolan M."/>
            <person name="Ohm R.A."/>
            <person name="Pangilinan J."/>
            <person name="Pereira M.F."/>
            <person name="Perotto S."/>
            <person name="Peter M."/>
            <person name="Pfister S."/>
            <person name="Riley R."/>
            <person name="Sitrit Y."/>
            <person name="Stielow J.B."/>
            <person name="Szollosi G."/>
            <person name="Zifcakova L."/>
            <person name="Stursova M."/>
            <person name="Spatafora J.W."/>
            <person name="Tedersoo L."/>
            <person name="Vaario L.M."/>
            <person name="Yamada A."/>
            <person name="Yan M."/>
            <person name="Wang P."/>
            <person name="Xu J."/>
            <person name="Bruns T."/>
            <person name="Baldrian P."/>
            <person name="Vilgalys R."/>
            <person name="Dunand C."/>
            <person name="Henrissat B."/>
            <person name="Grigoriev I.V."/>
            <person name="Hibbett D."/>
            <person name="Nagy L.G."/>
            <person name="Martin F.M."/>
        </authorList>
    </citation>
    <scope>NUCLEOTIDE SEQUENCE</scope>
    <source>
        <strain evidence="2">UP504</strain>
    </source>
</reference>
<comment type="caution">
    <text evidence="2">The sequence shown here is derived from an EMBL/GenBank/DDBJ whole genome shotgun (WGS) entry which is preliminary data.</text>
</comment>
<gene>
    <name evidence="2" type="ORF">BS47DRAFT_1365420</name>
</gene>
<dbReference type="AlphaFoldDB" id="A0A9P6ANP8"/>
<accession>A0A9P6ANP8</accession>
<sequence length="426" mass="47629">MGYFLVSISPSFLGLYKNCWPTLRSSRAQIDGFAAFKKHVIIRDKYSFYDFVFRHPDVVSSQLLQVKQALFPHTAASYTAAGRAVGSRALNTYESLLARAVSLVVLVHPDQRSAPPPMYESLARPSWRFERRYYPMERRRARPEEITSWRDGLSRRRRSIILYPIAVGGLLCVDQCGKKQTCFGHVFFSIFRLAFGGIDRISGSLRRKESYFGGRLTSKCNDEDSDFTKKVARDVAGRVSVAVNDAGRWQAISESAIADMLVMGKFMRGVATIPTALGNIGDRCYLRNSHSFIPSTWGSTCPPCPTPLWVLKALTSSLNLPTFLNNPKSSWAQSYQQSPALGAVVNGIANFIMGIVSGIAYEPLEPLDDDGDQGGTSNRRTRSSRRRPSPPLSVFERWTLPVLPLPYGAVKYDSFRLKCYEFAVVS</sequence>